<name>A0A6A4VPU1_AMPAM</name>
<evidence type="ECO:0000256" key="10">
    <source>
        <dbReference type="ARBA" id="ARBA00032116"/>
    </source>
</evidence>
<dbReference type="OrthoDB" id="9970124at2759"/>
<dbReference type="InterPro" id="IPR036778">
    <property type="entry name" value="OHCU_decarboxylase_sf"/>
</dbReference>
<feature type="domain" description="Oxo-4-hydroxy-4-carboxy-5-ureidoimidazoline decarboxylase" evidence="11">
    <location>
        <begin position="213"/>
        <end position="318"/>
    </location>
</feature>
<evidence type="ECO:0000256" key="7">
    <source>
        <dbReference type="ARBA" id="ARBA00022793"/>
    </source>
</evidence>
<evidence type="ECO:0000256" key="3">
    <source>
        <dbReference type="ARBA" id="ARBA00004754"/>
    </source>
</evidence>
<dbReference type="PANTHER" id="PTHR43466">
    <property type="entry name" value="2-OXO-4-HYDROXY-4-CARBOXY-5-UREIDOIMIDAZOLINE DECARBOXYLASE-RELATED"/>
    <property type="match status" value="1"/>
</dbReference>
<accession>A0A6A4VPU1</accession>
<dbReference type="Gene3D" id="1.10.3330.10">
    <property type="entry name" value="Oxo-4-hydroxy-4-carboxy-5-ureidoimidazoline decarboxylase"/>
    <property type="match status" value="2"/>
</dbReference>
<dbReference type="GO" id="GO:0005777">
    <property type="term" value="C:peroxisome"/>
    <property type="evidence" value="ECO:0007669"/>
    <property type="project" value="TreeGrafter"/>
</dbReference>
<organism evidence="12 13">
    <name type="scientific">Amphibalanus amphitrite</name>
    <name type="common">Striped barnacle</name>
    <name type="synonym">Balanus amphitrite</name>
    <dbReference type="NCBI Taxonomy" id="1232801"/>
    <lineage>
        <taxon>Eukaryota</taxon>
        <taxon>Metazoa</taxon>
        <taxon>Ecdysozoa</taxon>
        <taxon>Arthropoda</taxon>
        <taxon>Crustacea</taxon>
        <taxon>Multicrustacea</taxon>
        <taxon>Cirripedia</taxon>
        <taxon>Thoracica</taxon>
        <taxon>Thoracicalcarea</taxon>
        <taxon>Balanomorpha</taxon>
        <taxon>Balanoidea</taxon>
        <taxon>Balanidae</taxon>
        <taxon>Amphibalaninae</taxon>
        <taxon>Amphibalanus</taxon>
    </lineage>
</organism>
<evidence type="ECO:0000256" key="9">
    <source>
        <dbReference type="ARBA" id="ARBA00030624"/>
    </source>
</evidence>
<evidence type="ECO:0000256" key="2">
    <source>
        <dbReference type="ARBA" id="ARBA00002506"/>
    </source>
</evidence>
<keyword evidence="13" id="KW-1185">Reference proteome</keyword>
<comment type="similarity">
    <text evidence="4">Belongs to the OHCU decarboxylase family.</text>
</comment>
<dbReference type="AlphaFoldDB" id="A0A6A4VPU1"/>
<dbReference type="SUPFAM" id="SSF158694">
    <property type="entry name" value="UraD-Like"/>
    <property type="match status" value="2"/>
</dbReference>
<dbReference type="Proteomes" id="UP000440578">
    <property type="component" value="Unassembled WGS sequence"/>
</dbReference>
<dbReference type="GO" id="GO:0006144">
    <property type="term" value="P:purine nucleobase metabolic process"/>
    <property type="evidence" value="ECO:0007669"/>
    <property type="project" value="UniProtKB-KW"/>
</dbReference>
<dbReference type="GO" id="GO:0051997">
    <property type="term" value="F:2-oxo-4-hydroxy-4-carboxy-5-ureidoimidazoline decarboxylase activity"/>
    <property type="evidence" value="ECO:0007669"/>
    <property type="project" value="UniProtKB-EC"/>
</dbReference>
<evidence type="ECO:0000313" key="13">
    <source>
        <dbReference type="Proteomes" id="UP000440578"/>
    </source>
</evidence>
<keyword evidence="8" id="KW-0456">Lyase</keyword>
<dbReference type="PANTHER" id="PTHR43466:SF1">
    <property type="entry name" value="2-OXO-4-HYDROXY-4-CARBOXY-5-UREIDOIMIDAZOLINE DECARBOXYLASE-RELATED"/>
    <property type="match status" value="1"/>
</dbReference>
<evidence type="ECO:0000256" key="6">
    <source>
        <dbReference type="ARBA" id="ARBA00022631"/>
    </source>
</evidence>
<keyword evidence="7" id="KW-0210">Decarboxylase</keyword>
<dbReference type="InterPro" id="IPR017580">
    <property type="entry name" value="OHCU_decarboxylase-1"/>
</dbReference>
<gene>
    <name evidence="12" type="primary">urad_0</name>
    <name evidence="12" type="ORF">FJT64_008731</name>
</gene>
<sequence length="334" mass="37355">MITMADVNQMDFEQFIERFGNVVEHCPLAAGAIWASRPFSDVNDIHECVSTFLDSLPYHVSTFLDSLPYHGERSTSCVSTFLDSLPYHGERSTSCVSTFLDSLPYHGERSTSCVSTFLDSLPYHGERSTSCVSTFLDSLPYHGERSTPCVSTFLDSLPYHDERDTPCVSTFLNSLPYRGERSTPCVSTFLDSLPYHGERGTPCVSIFLDSLLYHGRQAVLRVHPDLAGRVAQQGTLTSESAGEQRSAGLTELTEEERQQLTDQNHRYKAKFGFPFVVCARQNKKAAILSGLEERLRNDEDEELRTGLEEVKKITYLRLLDIVGPADGQPETAED</sequence>
<dbReference type="NCBIfam" id="TIGR03164">
    <property type="entry name" value="UHCUDC"/>
    <property type="match status" value="1"/>
</dbReference>
<dbReference type="Pfam" id="PF09349">
    <property type="entry name" value="OHCU_decarbox"/>
    <property type="match status" value="2"/>
</dbReference>
<dbReference type="GO" id="GO:0019628">
    <property type="term" value="P:urate catabolic process"/>
    <property type="evidence" value="ECO:0007669"/>
    <property type="project" value="UniProtKB-UniPathway"/>
</dbReference>
<evidence type="ECO:0000256" key="4">
    <source>
        <dbReference type="ARBA" id="ARBA00005793"/>
    </source>
</evidence>
<protein>
    <recommendedName>
        <fullName evidence="5">2-oxo-4-hydroxy-4-carboxy-5-ureidoimidazoline decarboxylase</fullName>
        <ecNumber evidence="5">4.1.1.97</ecNumber>
    </recommendedName>
    <alternativeName>
        <fullName evidence="10">Parahox neighbor</fullName>
    </alternativeName>
    <alternativeName>
        <fullName evidence="9">Ureidoimidazoline (2-oxo-4-hydroxy-4-carboxy-5-) decarboxylase</fullName>
    </alternativeName>
</protein>
<keyword evidence="6" id="KW-0659">Purine metabolism</keyword>
<comment type="caution">
    <text evidence="12">The sequence shown here is derived from an EMBL/GenBank/DDBJ whole genome shotgun (WGS) entry which is preliminary data.</text>
</comment>
<comment type="pathway">
    <text evidence="3">Purine metabolism; urate degradation; (S)-allantoin from urate: step 3/3.</text>
</comment>
<dbReference type="EC" id="4.1.1.97" evidence="5"/>
<evidence type="ECO:0000256" key="1">
    <source>
        <dbReference type="ARBA" id="ARBA00001163"/>
    </source>
</evidence>
<evidence type="ECO:0000256" key="5">
    <source>
        <dbReference type="ARBA" id="ARBA00012257"/>
    </source>
</evidence>
<reference evidence="12 13" key="1">
    <citation type="submission" date="2019-07" db="EMBL/GenBank/DDBJ databases">
        <title>Draft genome assembly of a fouling barnacle, Amphibalanus amphitrite (Darwin, 1854): The first reference genome for Thecostraca.</title>
        <authorList>
            <person name="Kim W."/>
        </authorList>
    </citation>
    <scope>NUCLEOTIDE SEQUENCE [LARGE SCALE GENOMIC DNA]</scope>
    <source>
        <strain evidence="12">SNU_AA5</strain>
        <tissue evidence="12">Soma without cirri and trophi</tissue>
    </source>
</reference>
<evidence type="ECO:0000259" key="11">
    <source>
        <dbReference type="Pfam" id="PF09349"/>
    </source>
</evidence>
<feature type="domain" description="Oxo-4-hydroxy-4-carboxy-5-ureidoimidazoline decarboxylase" evidence="11">
    <location>
        <begin position="8"/>
        <end position="72"/>
    </location>
</feature>
<dbReference type="GO" id="GO:0000255">
    <property type="term" value="P:allantoin metabolic process"/>
    <property type="evidence" value="ECO:0007669"/>
    <property type="project" value="InterPro"/>
</dbReference>
<comment type="function">
    <text evidence="2">Catalyzes the stereoselective decarboxylation of 2-oxo-4-hydroxy-4-carboxy-5-ureidoimidazoline (OHCU) to (S)-allantoin.</text>
</comment>
<comment type="catalytic activity">
    <reaction evidence="1">
        <text>5-hydroxy-2-oxo-4-ureido-2,5-dihydro-1H-imidazole-5-carboxylate + H(+) = (S)-allantoin + CO2</text>
        <dbReference type="Rhea" id="RHEA:26301"/>
        <dbReference type="ChEBI" id="CHEBI:15378"/>
        <dbReference type="ChEBI" id="CHEBI:15678"/>
        <dbReference type="ChEBI" id="CHEBI:16526"/>
        <dbReference type="ChEBI" id="CHEBI:58639"/>
        <dbReference type="EC" id="4.1.1.97"/>
    </reaction>
</comment>
<proteinExistence type="inferred from homology"/>
<evidence type="ECO:0000256" key="8">
    <source>
        <dbReference type="ARBA" id="ARBA00023239"/>
    </source>
</evidence>
<dbReference type="UniPathway" id="UPA00394">
    <property type="reaction ID" value="UER00652"/>
</dbReference>
<evidence type="ECO:0000313" key="12">
    <source>
        <dbReference type="EMBL" id="KAF0293440.1"/>
    </source>
</evidence>
<dbReference type="EMBL" id="VIIS01001746">
    <property type="protein sequence ID" value="KAF0293440.1"/>
    <property type="molecule type" value="Genomic_DNA"/>
</dbReference>
<dbReference type="InterPro" id="IPR018020">
    <property type="entry name" value="OHCU_decarboxylase"/>
</dbReference>